<evidence type="ECO:0000256" key="1">
    <source>
        <dbReference type="ARBA" id="ARBA00009981"/>
    </source>
</evidence>
<dbReference type="EMBL" id="CP017708">
    <property type="protein sequence ID" value="WAN70231.1"/>
    <property type="molecule type" value="Genomic_DNA"/>
</dbReference>
<accession>A0A9Q9UWU8</accession>
<dbReference type="AlphaFoldDB" id="A0A9Q9UWU8"/>
<comment type="similarity">
    <text evidence="1 2">Belongs to the phD/YefM antitoxin family.</text>
</comment>
<evidence type="ECO:0000313" key="3">
    <source>
        <dbReference type="EMBL" id="WAN70231.1"/>
    </source>
</evidence>
<sequence length="70" mass="7906">MTRRDGENVALITESDVRSLVETVYLLRSPTNAIRLLDAIEESKAGKIKPQTIEELYSELGIEQEEEEKG</sequence>
<dbReference type="Pfam" id="PF02604">
    <property type="entry name" value="PhdYeFM_antitox"/>
    <property type="match status" value="1"/>
</dbReference>
<evidence type="ECO:0000256" key="2">
    <source>
        <dbReference type="RuleBase" id="RU362080"/>
    </source>
</evidence>
<name>A0A9Q9UWU8_MOOP1</name>
<proteinExistence type="inferred from homology"/>
<reference evidence="3" key="1">
    <citation type="journal article" date="2017" name="Proc. Natl. Acad. Sci. U.S.A.">
        <title>Comparative genomics uncovers the prolific and distinctive metabolic potential of the cyanobacterial genus Moorea.</title>
        <authorList>
            <person name="Leao T."/>
            <person name="Castelao G."/>
            <person name="Korobeynikov A."/>
            <person name="Monroe E.A."/>
            <person name="Podell S."/>
            <person name="Glukhov E."/>
            <person name="Allen E.E."/>
            <person name="Gerwick W.H."/>
            <person name="Gerwick L."/>
        </authorList>
    </citation>
    <scope>NUCLEOTIDE SEQUENCE</scope>
    <source>
        <strain evidence="3">JHB</strain>
    </source>
</reference>
<dbReference type="InterPro" id="IPR006442">
    <property type="entry name" value="Antitoxin_Phd/YefM"/>
</dbReference>
<dbReference type="Proteomes" id="UP000176944">
    <property type="component" value="Chromosome"/>
</dbReference>
<dbReference type="SUPFAM" id="SSF143120">
    <property type="entry name" value="YefM-like"/>
    <property type="match status" value="1"/>
</dbReference>
<comment type="function">
    <text evidence="2">Antitoxin component of a type II toxin-antitoxin (TA) system.</text>
</comment>
<dbReference type="Gene3D" id="1.10.1220.170">
    <property type="match status" value="1"/>
</dbReference>
<organism evidence="3">
    <name type="scientific">Moorena producens (strain JHB)</name>
    <dbReference type="NCBI Taxonomy" id="1454205"/>
    <lineage>
        <taxon>Bacteria</taxon>
        <taxon>Bacillati</taxon>
        <taxon>Cyanobacteriota</taxon>
        <taxon>Cyanophyceae</taxon>
        <taxon>Coleofasciculales</taxon>
        <taxon>Coleofasciculaceae</taxon>
        <taxon>Moorena</taxon>
    </lineage>
</organism>
<protein>
    <recommendedName>
        <fullName evidence="2">Antitoxin</fullName>
    </recommendedName>
</protein>
<dbReference type="InterPro" id="IPR036165">
    <property type="entry name" value="YefM-like_sf"/>
</dbReference>
<reference evidence="3" key="2">
    <citation type="submission" date="2022-10" db="EMBL/GenBank/DDBJ databases">
        <authorList>
            <person name="Ngo T.-E."/>
        </authorList>
    </citation>
    <scope>NUCLEOTIDE SEQUENCE</scope>
    <source>
        <strain evidence="3">JHB</strain>
    </source>
</reference>
<gene>
    <name evidence="3" type="ORF">BJP36_08425</name>
</gene>